<name>A0A6C0FA47_9ZZZZ</name>
<dbReference type="PROSITE" id="PS00092">
    <property type="entry name" value="N6_MTASE"/>
    <property type="match status" value="1"/>
</dbReference>
<keyword evidence="1" id="KW-0175">Coiled coil</keyword>
<accession>A0A6C0FA47</accession>
<dbReference type="GO" id="GO:0008168">
    <property type="term" value="F:methyltransferase activity"/>
    <property type="evidence" value="ECO:0007669"/>
    <property type="project" value="InterPro"/>
</dbReference>
<evidence type="ECO:0000313" key="3">
    <source>
        <dbReference type="EMBL" id="QHT37429.1"/>
    </source>
</evidence>
<protein>
    <submittedName>
        <fullName evidence="3">Uncharacterized protein</fullName>
    </submittedName>
</protein>
<reference evidence="3" key="1">
    <citation type="journal article" date="2020" name="Nature">
        <title>Giant virus diversity and host interactions through global metagenomics.</title>
        <authorList>
            <person name="Schulz F."/>
            <person name="Roux S."/>
            <person name="Paez-Espino D."/>
            <person name="Jungbluth S."/>
            <person name="Walsh D.A."/>
            <person name="Denef V.J."/>
            <person name="McMahon K.D."/>
            <person name="Konstantinidis K.T."/>
            <person name="Eloe-Fadrosh E.A."/>
            <person name="Kyrpides N.C."/>
            <person name="Woyke T."/>
        </authorList>
    </citation>
    <scope>NUCLEOTIDE SEQUENCE</scope>
    <source>
        <strain evidence="3">GVMAG-S-ERX555997-44</strain>
    </source>
</reference>
<evidence type="ECO:0000256" key="2">
    <source>
        <dbReference type="SAM" id="MobiDB-lite"/>
    </source>
</evidence>
<feature type="coiled-coil region" evidence="1">
    <location>
        <begin position="238"/>
        <end position="265"/>
    </location>
</feature>
<proteinExistence type="predicted"/>
<feature type="region of interest" description="Disordered" evidence="2">
    <location>
        <begin position="603"/>
        <end position="628"/>
    </location>
</feature>
<dbReference type="EMBL" id="MN738796">
    <property type="protein sequence ID" value="QHT37429.1"/>
    <property type="molecule type" value="Genomic_DNA"/>
</dbReference>
<dbReference type="GO" id="GO:0032259">
    <property type="term" value="P:methylation"/>
    <property type="evidence" value="ECO:0007669"/>
    <property type="project" value="InterPro"/>
</dbReference>
<sequence length="628" mass="75149">MSDKKYKKEEKLTDEKKREIRFKAEVEAKKYELIKKRKEDVIKQKKTREGEADKQRKKNKNIYNVKILYKIPKFADENKYEYSGEKTKNKYLQIFVNDKIQYFNEKHPNHLKKGIVRKWEATSEPNVKFEIIFNDPPFIYEKDKNGKSYKTKKKIKIMENVPFKKLKLLEDLKGFNIEIKKTNVLKDKFNLRETLEGEIKNKKNFIVKFYEIIIFLKNIELKSNPKNSLENNDKKFSNKELNENYKIHEENKKVVEEKLKELRDSNINLFYQIRKIKRPTAKEDFLNELLIKEIIYFNVLFNRYKKDFIETLQNQNNSRNKEIKEKAFELFNKILKSFGKIPGSKSKDNLNKKDFFINNDIDYYKFIMGVMKKKNEINKIKFISYEKQFENEIKELVKKKFIKNSQFYPKEVKIKYTNQTTIDKKEFYNNPNKLVEPTDDKVFTIRKYNFEKLTQPNDYYIEKDEKTQKEIKIKKEKIFIIERVAGDEPGIIKIKLNIDLDIKDLLTTNELMNESKGDGALRMIGDFFGNIGNNLNCDVSKKNFNENLNKIAKTFEENIVPPELPNDESEEPEEPEKIKRITSIQKISPEISIISSSFENMKKQKAVNRTLKKNIKSSRNRTMKHTSR</sequence>
<dbReference type="AlphaFoldDB" id="A0A6C0FA47"/>
<organism evidence="3">
    <name type="scientific">viral metagenome</name>
    <dbReference type="NCBI Taxonomy" id="1070528"/>
    <lineage>
        <taxon>unclassified sequences</taxon>
        <taxon>metagenomes</taxon>
        <taxon>organismal metagenomes</taxon>
    </lineage>
</organism>
<dbReference type="GO" id="GO:0003676">
    <property type="term" value="F:nucleic acid binding"/>
    <property type="evidence" value="ECO:0007669"/>
    <property type="project" value="InterPro"/>
</dbReference>
<dbReference type="InterPro" id="IPR002052">
    <property type="entry name" value="DNA_methylase_N6_adenine_CS"/>
</dbReference>
<evidence type="ECO:0000256" key="1">
    <source>
        <dbReference type="SAM" id="Coils"/>
    </source>
</evidence>